<keyword evidence="1" id="KW-0472">Membrane</keyword>
<feature type="domain" description="Inner membrane protein YgaP-like transmembrane" evidence="2">
    <location>
        <begin position="1"/>
        <end position="63"/>
    </location>
</feature>
<name>A0A926NWQ4_9HYPH</name>
<feature type="transmembrane region" description="Helical" evidence="1">
    <location>
        <begin position="10"/>
        <end position="28"/>
    </location>
</feature>
<evidence type="ECO:0000256" key="1">
    <source>
        <dbReference type="SAM" id="Phobius"/>
    </source>
</evidence>
<feature type="transmembrane region" description="Helical" evidence="1">
    <location>
        <begin position="34"/>
        <end position="57"/>
    </location>
</feature>
<comment type="caution">
    <text evidence="3">The sequence shown here is derived from an EMBL/GenBank/DDBJ whole genome shotgun (WGS) entry which is preliminary data.</text>
</comment>
<evidence type="ECO:0000313" key="3">
    <source>
        <dbReference type="EMBL" id="MBD1545193.1"/>
    </source>
</evidence>
<proteinExistence type="predicted"/>
<sequence>MKNMGSVDRILRLIVGIALVLFAIFGPADITWKWVAWIGVVPIVTALIGWCPAYTVLGIKTCKSV</sequence>
<dbReference type="EMBL" id="JABFCZ010000003">
    <property type="protein sequence ID" value="MBD1545193.1"/>
    <property type="molecule type" value="Genomic_DNA"/>
</dbReference>
<gene>
    <name evidence="3" type="ORF">HK439_02890</name>
</gene>
<reference evidence="3" key="1">
    <citation type="submission" date="2020-05" db="EMBL/GenBank/DDBJ databases">
        <title>Identification of trans-AT polyketide cluster in two marine bacteria, producers of a novel glutaramide-containing polyketide sesbanimide D and analogs.</title>
        <authorList>
            <person name="Kacar D."/>
            <person name="Rodriguez P."/>
            <person name="Canedo L."/>
            <person name="Gonzalez E."/>
            <person name="Galan B."/>
            <person name="De La Calle F."/>
            <person name="Garcia J.L."/>
        </authorList>
    </citation>
    <scope>NUCLEOTIDE SEQUENCE</scope>
    <source>
        <strain evidence="3">PHM038</strain>
    </source>
</reference>
<dbReference type="AlphaFoldDB" id="A0A926NWQ4"/>
<keyword evidence="1" id="KW-0812">Transmembrane</keyword>
<dbReference type="Proteomes" id="UP000598467">
    <property type="component" value="Unassembled WGS sequence"/>
</dbReference>
<protein>
    <submittedName>
        <fullName evidence="3">DUF2892 domain-containing protein</fullName>
    </submittedName>
</protein>
<accession>A0A926NWQ4</accession>
<dbReference type="InterPro" id="IPR021309">
    <property type="entry name" value="YgaP-like_TM"/>
</dbReference>
<keyword evidence="1" id="KW-1133">Transmembrane helix</keyword>
<organism evidence="3 4">
    <name type="scientific">Roseibium aggregatum</name>
    <dbReference type="NCBI Taxonomy" id="187304"/>
    <lineage>
        <taxon>Bacteria</taxon>
        <taxon>Pseudomonadati</taxon>
        <taxon>Pseudomonadota</taxon>
        <taxon>Alphaproteobacteria</taxon>
        <taxon>Hyphomicrobiales</taxon>
        <taxon>Stappiaceae</taxon>
        <taxon>Roseibium</taxon>
    </lineage>
</organism>
<evidence type="ECO:0000259" key="2">
    <source>
        <dbReference type="Pfam" id="PF11127"/>
    </source>
</evidence>
<evidence type="ECO:0000313" key="4">
    <source>
        <dbReference type="Proteomes" id="UP000598467"/>
    </source>
</evidence>
<dbReference type="Pfam" id="PF11127">
    <property type="entry name" value="YgaP-like_TM"/>
    <property type="match status" value="1"/>
</dbReference>